<dbReference type="Gene3D" id="3.40.50.10610">
    <property type="entry name" value="ABC-type transport auxiliary lipoprotein component"/>
    <property type="match status" value="1"/>
</dbReference>
<feature type="chain" id="PRO_5032457971" description="ABC-type transport auxiliary lipoprotein component domain-containing protein" evidence="1">
    <location>
        <begin position="20"/>
        <end position="197"/>
    </location>
</feature>
<dbReference type="AlphaFoldDB" id="A0A7M1AW95"/>
<accession>A0A7M1AW95</accession>
<dbReference type="SUPFAM" id="SSF159594">
    <property type="entry name" value="XCC0632-like"/>
    <property type="match status" value="1"/>
</dbReference>
<dbReference type="Proteomes" id="UP000593910">
    <property type="component" value="Chromosome"/>
</dbReference>
<reference evidence="3 4" key="1">
    <citation type="submission" date="2019-06" db="EMBL/GenBank/DDBJ databases">
        <title>Sulfurimonas gotlandica sp. nov., a chemoautotrophic and psychrotolerant epsilonproteobacterium isolated from a pelagic redoxcline, and an emended description of the genus Sulfurimonas.</title>
        <authorList>
            <person name="Wang S."/>
            <person name="Jiang L."/>
            <person name="Shao Z."/>
        </authorList>
    </citation>
    <scope>NUCLEOTIDE SEQUENCE [LARGE SCALE GENOMIC DNA]</scope>
    <source>
        <strain evidence="3 4">B2</strain>
    </source>
</reference>
<protein>
    <recommendedName>
        <fullName evidence="2">ABC-type transport auxiliary lipoprotein component domain-containing protein</fullName>
    </recommendedName>
</protein>
<organism evidence="3 4">
    <name type="scientific">Sulfurimonas marina</name>
    <dbReference type="NCBI Taxonomy" id="2590551"/>
    <lineage>
        <taxon>Bacteria</taxon>
        <taxon>Pseudomonadati</taxon>
        <taxon>Campylobacterota</taxon>
        <taxon>Epsilonproteobacteria</taxon>
        <taxon>Campylobacterales</taxon>
        <taxon>Sulfurimonadaceae</taxon>
        <taxon>Sulfurimonas</taxon>
    </lineage>
</organism>
<dbReference type="InterPro" id="IPR005586">
    <property type="entry name" value="ABC_trans_aux"/>
</dbReference>
<evidence type="ECO:0000259" key="2">
    <source>
        <dbReference type="Pfam" id="PF03886"/>
    </source>
</evidence>
<keyword evidence="1" id="KW-0732">Signal</keyword>
<sequence length="197" mass="21876">MRIVLLAITVFLLSGCSVTYPSMTDYRIDPEVELPVDQNRCKKHSIKISPVFSNVSLSSTTMRYSVGRYKEYSYTQSAWADTPNRVIANKLVNVLDEAGLFDGVYGYKSSKKGDLVLEMSINEFIQSFNAAEDSSEAKIDISFNLVERKSGKLIASKSFYKVMKTKTADAEGGVEALNILLGKVLEDTVVWLSGSDR</sequence>
<proteinExistence type="predicted"/>
<evidence type="ECO:0000256" key="1">
    <source>
        <dbReference type="SAM" id="SignalP"/>
    </source>
</evidence>
<feature type="signal peptide" evidence="1">
    <location>
        <begin position="1"/>
        <end position="19"/>
    </location>
</feature>
<gene>
    <name evidence="3" type="ORF">FJR03_08315</name>
</gene>
<dbReference type="RefSeq" id="WP_193113060.1">
    <property type="nucleotide sequence ID" value="NZ_CP041165.1"/>
</dbReference>
<dbReference type="Pfam" id="PF03886">
    <property type="entry name" value="ABC_trans_aux"/>
    <property type="match status" value="1"/>
</dbReference>
<evidence type="ECO:0000313" key="3">
    <source>
        <dbReference type="EMBL" id="QOP41741.1"/>
    </source>
</evidence>
<feature type="domain" description="ABC-type transport auxiliary lipoprotein component" evidence="2">
    <location>
        <begin position="38"/>
        <end position="186"/>
    </location>
</feature>
<dbReference type="PROSITE" id="PS51257">
    <property type="entry name" value="PROKAR_LIPOPROTEIN"/>
    <property type="match status" value="1"/>
</dbReference>
<evidence type="ECO:0000313" key="4">
    <source>
        <dbReference type="Proteomes" id="UP000593910"/>
    </source>
</evidence>
<name>A0A7M1AW95_9BACT</name>
<keyword evidence="4" id="KW-1185">Reference proteome</keyword>
<dbReference type="EMBL" id="CP041165">
    <property type="protein sequence ID" value="QOP41741.1"/>
    <property type="molecule type" value="Genomic_DNA"/>
</dbReference>
<dbReference type="KEGG" id="smax:FJR03_08315"/>